<organism evidence="5 6">
    <name type="scientific">Gymnodraco acuticeps</name>
    <name type="common">Antarctic dragonfish</name>
    <dbReference type="NCBI Taxonomy" id="8218"/>
    <lineage>
        <taxon>Eukaryota</taxon>
        <taxon>Metazoa</taxon>
        <taxon>Chordata</taxon>
        <taxon>Craniata</taxon>
        <taxon>Vertebrata</taxon>
        <taxon>Euteleostomi</taxon>
        <taxon>Actinopterygii</taxon>
        <taxon>Neopterygii</taxon>
        <taxon>Teleostei</taxon>
        <taxon>Neoteleostei</taxon>
        <taxon>Acanthomorphata</taxon>
        <taxon>Eupercaria</taxon>
        <taxon>Perciformes</taxon>
        <taxon>Notothenioidei</taxon>
        <taxon>Bathydraconidae</taxon>
        <taxon>Gymnodraco</taxon>
    </lineage>
</organism>
<dbReference type="PANTHER" id="PTHR11422:SF5">
    <property type="entry name" value="DIVERSE IMMUNOGLOBULIN DOMAIN-CONTAINING PROTEIN 1.1 ISOFORM X1-RELATED"/>
    <property type="match status" value="1"/>
</dbReference>
<evidence type="ECO:0000313" key="6">
    <source>
        <dbReference type="RefSeq" id="XP_034064331.1"/>
    </source>
</evidence>
<evidence type="ECO:0000256" key="2">
    <source>
        <dbReference type="SAM" id="MobiDB-lite"/>
    </source>
</evidence>
<sequence length="343" mass="37865">MDEFKRIQKSSLLILLLQFTGAAIGQRNLYLSVRAGDEATLPCNVIHDLGECDGTTWFLSDSKITVELVKGGQIGNHAQSDRLRVTDNCSLVVKKVTEEDAGQYTCRQYKADQQQGPGSQVLLSVVTMTEHQNNDEVTLLCSVTTRVGCRHKVKWLLQGRDVDEDNKDIKTSASDCNASVTFPTSHYGYRQRSELFTCSVTADGYNVQTFSFQSSDGDDQAATTTTNTSGRINNQVWWLYLVVALVLVALLITIVAFITWRKMKGKEARESDSVGQTSNPVNSPETNPATADHEEGVCYASISYTKNTHKNAEVKIETDEGDEVTYSTVKASTNEPSSLYDTI</sequence>
<dbReference type="AlphaFoldDB" id="A0A6P8TJW5"/>
<keyword evidence="5" id="KW-1185">Reference proteome</keyword>
<keyword evidence="1" id="KW-0393">Immunoglobulin domain</keyword>
<dbReference type="Pfam" id="PF00047">
    <property type="entry name" value="ig"/>
    <property type="match status" value="1"/>
</dbReference>
<evidence type="ECO:0000256" key="3">
    <source>
        <dbReference type="SAM" id="Phobius"/>
    </source>
</evidence>
<feature type="transmembrane region" description="Helical" evidence="3">
    <location>
        <begin position="237"/>
        <end position="260"/>
    </location>
</feature>
<name>A0A6P8TJW5_GYMAC</name>
<dbReference type="SMART" id="SM00409">
    <property type="entry name" value="IG"/>
    <property type="match status" value="1"/>
</dbReference>
<reference evidence="6" key="1">
    <citation type="submission" date="2025-08" db="UniProtKB">
        <authorList>
            <consortium name="RefSeq"/>
        </authorList>
    </citation>
    <scope>IDENTIFICATION</scope>
</reference>
<evidence type="ECO:0000313" key="5">
    <source>
        <dbReference type="Proteomes" id="UP000515161"/>
    </source>
</evidence>
<keyword evidence="3" id="KW-1133">Transmembrane helix</keyword>
<feature type="compositionally biased region" description="Polar residues" evidence="2">
    <location>
        <begin position="273"/>
        <end position="289"/>
    </location>
</feature>
<dbReference type="GO" id="GO:0070374">
    <property type="term" value="P:positive regulation of ERK1 and ERK2 cascade"/>
    <property type="evidence" value="ECO:0007669"/>
    <property type="project" value="TreeGrafter"/>
</dbReference>
<dbReference type="GO" id="GO:0045121">
    <property type="term" value="C:membrane raft"/>
    <property type="evidence" value="ECO:0007669"/>
    <property type="project" value="TreeGrafter"/>
</dbReference>
<dbReference type="GO" id="GO:0042289">
    <property type="term" value="F:MHC class II protein binding"/>
    <property type="evidence" value="ECO:0007669"/>
    <property type="project" value="TreeGrafter"/>
</dbReference>
<accession>A0A6P8TJW5</accession>
<dbReference type="InterPro" id="IPR003599">
    <property type="entry name" value="Ig_sub"/>
</dbReference>
<dbReference type="InterPro" id="IPR013151">
    <property type="entry name" value="Immunoglobulin_dom"/>
</dbReference>
<keyword evidence="3" id="KW-0472">Membrane</keyword>
<feature type="region of interest" description="Disordered" evidence="2">
    <location>
        <begin position="268"/>
        <end position="292"/>
    </location>
</feature>
<dbReference type="GO" id="GO:0009897">
    <property type="term" value="C:external side of plasma membrane"/>
    <property type="evidence" value="ECO:0007669"/>
    <property type="project" value="TreeGrafter"/>
</dbReference>
<dbReference type="PANTHER" id="PTHR11422">
    <property type="entry name" value="T-CELL SURFACE GLYCOPROTEIN CD4"/>
    <property type="match status" value="1"/>
</dbReference>
<gene>
    <name evidence="6" type="primary">LOC117541260</name>
</gene>
<feature type="domain" description="Ig-like" evidence="4">
    <location>
        <begin position="134"/>
        <end position="211"/>
    </location>
</feature>
<evidence type="ECO:0000256" key="1">
    <source>
        <dbReference type="ARBA" id="ARBA00023319"/>
    </source>
</evidence>
<feature type="domain" description="Ig-like" evidence="4">
    <location>
        <begin position="36"/>
        <end position="124"/>
    </location>
</feature>
<dbReference type="InterPro" id="IPR036179">
    <property type="entry name" value="Ig-like_dom_sf"/>
</dbReference>
<proteinExistence type="predicted"/>
<dbReference type="GO" id="GO:0035723">
    <property type="term" value="P:interleukin-15-mediated signaling pathway"/>
    <property type="evidence" value="ECO:0007669"/>
    <property type="project" value="TreeGrafter"/>
</dbReference>
<dbReference type="SUPFAM" id="SSF48726">
    <property type="entry name" value="Immunoglobulin"/>
    <property type="match status" value="2"/>
</dbReference>
<dbReference type="PROSITE" id="PS50835">
    <property type="entry name" value="IG_LIKE"/>
    <property type="match status" value="2"/>
</dbReference>
<dbReference type="InterPro" id="IPR007110">
    <property type="entry name" value="Ig-like_dom"/>
</dbReference>
<dbReference type="RefSeq" id="XP_034064331.1">
    <property type="nucleotide sequence ID" value="XM_034208440.1"/>
</dbReference>
<dbReference type="GO" id="GO:1990782">
    <property type="term" value="F:protein tyrosine kinase binding"/>
    <property type="evidence" value="ECO:0007669"/>
    <property type="project" value="TreeGrafter"/>
</dbReference>
<protein>
    <submittedName>
        <fullName evidence="6">Uncharacterized protein LOC117541260 isoform X2</fullName>
    </submittedName>
</protein>
<evidence type="ECO:0000259" key="4">
    <source>
        <dbReference type="PROSITE" id="PS50835"/>
    </source>
</evidence>
<dbReference type="Gene3D" id="2.60.40.10">
    <property type="entry name" value="Immunoglobulins"/>
    <property type="match status" value="1"/>
</dbReference>
<dbReference type="GeneID" id="117541260"/>
<dbReference type="Proteomes" id="UP000515161">
    <property type="component" value="Unplaced"/>
</dbReference>
<dbReference type="InterPro" id="IPR013783">
    <property type="entry name" value="Ig-like_fold"/>
</dbReference>
<dbReference type="GO" id="GO:0042110">
    <property type="term" value="P:T cell activation"/>
    <property type="evidence" value="ECO:0007669"/>
    <property type="project" value="TreeGrafter"/>
</dbReference>
<keyword evidence="3" id="KW-0812">Transmembrane</keyword>